<dbReference type="InterPro" id="IPR003593">
    <property type="entry name" value="AAA+_ATPase"/>
</dbReference>
<dbReference type="CDD" id="cd18808">
    <property type="entry name" value="SF1_C_Upf1"/>
    <property type="match status" value="1"/>
</dbReference>
<evidence type="ECO:0000313" key="8">
    <source>
        <dbReference type="Proteomes" id="UP000041254"/>
    </source>
</evidence>
<evidence type="ECO:0000313" key="7">
    <source>
        <dbReference type="EMBL" id="CEL95507.1"/>
    </source>
</evidence>
<dbReference type="AlphaFoldDB" id="A0A0G4EGY8"/>
<feature type="compositionally biased region" description="Acidic residues" evidence="5">
    <location>
        <begin position="691"/>
        <end position="714"/>
    </location>
</feature>
<dbReference type="SMART" id="SM00382">
    <property type="entry name" value="AAA"/>
    <property type="match status" value="1"/>
</dbReference>
<keyword evidence="3" id="KW-0347">Helicase</keyword>
<reference evidence="7 8" key="1">
    <citation type="submission" date="2014-11" db="EMBL/GenBank/DDBJ databases">
        <authorList>
            <person name="Zhu J."/>
            <person name="Qi W."/>
            <person name="Song R."/>
        </authorList>
    </citation>
    <scope>NUCLEOTIDE SEQUENCE [LARGE SCALE GENOMIC DNA]</scope>
</reference>
<dbReference type="GO" id="GO:0005524">
    <property type="term" value="F:ATP binding"/>
    <property type="evidence" value="ECO:0007669"/>
    <property type="project" value="UniProtKB-KW"/>
</dbReference>
<feature type="compositionally biased region" description="Gly residues" evidence="5">
    <location>
        <begin position="570"/>
        <end position="579"/>
    </location>
</feature>
<dbReference type="Proteomes" id="UP000041254">
    <property type="component" value="Unassembled WGS sequence"/>
</dbReference>
<dbReference type="InParanoid" id="A0A0G4EGY8"/>
<feature type="compositionally biased region" description="Basic and acidic residues" evidence="5">
    <location>
        <begin position="429"/>
        <end position="440"/>
    </location>
</feature>
<evidence type="ECO:0000256" key="4">
    <source>
        <dbReference type="ARBA" id="ARBA00022840"/>
    </source>
</evidence>
<feature type="compositionally biased region" description="Gly residues" evidence="5">
    <location>
        <begin position="719"/>
        <end position="740"/>
    </location>
</feature>
<evidence type="ECO:0000256" key="3">
    <source>
        <dbReference type="ARBA" id="ARBA00022806"/>
    </source>
</evidence>
<gene>
    <name evidence="7" type="ORF">Vbra_11937</name>
</gene>
<feature type="domain" description="AAA+ ATPase" evidence="6">
    <location>
        <begin position="608"/>
        <end position="858"/>
    </location>
</feature>
<dbReference type="Pfam" id="PF13245">
    <property type="entry name" value="AAA_19"/>
    <property type="match status" value="1"/>
</dbReference>
<dbReference type="OrthoDB" id="6513042at2759"/>
<dbReference type="Pfam" id="PF13087">
    <property type="entry name" value="AAA_12"/>
    <property type="match status" value="1"/>
</dbReference>
<dbReference type="PANTHER" id="PTHR10887">
    <property type="entry name" value="DNA2/NAM7 HELICASE FAMILY"/>
    <property type="match status" value="1"/>
</dbReference>
<keyword evidence="2" id="KW-0378">Hydrolase</keyword>
<dbReference type="InterPro" id="IPR045055">
    <property type="entry name" value="DNA2/NAM7-like"/>
</dbReference>
<dbReference type="PANTHER" id="PTHR10887:SF495">
    <property type="entry name" value="HELICASE SENATAXIN ISOFORM X1-RELATED"/>
    <property type="match status" value="1"/>
</dbReference>
<dbReference type="FunFam" id="3.40.50.300:FF:000326">
    <property type="entry name" value="P-loop containing nucleoside triphosphate hydrolase"/>
    <property type="match status" value="1"/>
</dbReference>
<keyword evidence="8" id="KW-1185">Reference proteome</keyword>
<dbReference type="STRING" id="1169540.A0A0G4EGY8"/>
<protein>
    <recommendedName>
        <fullName evidence="6">AAA+ ATPase domain-containing protein</fullName>
    </recommendedName>
</protein>
<evidence type="ECO:0000256" key="5">
    <source>
        <dbReference type="SAM" id="MobiDB-lite"/>
    </source>
</evidence>
<feature type="compositionally biased region" description="Basic and acidic residues" evidence="5">
    <location>
        <begin position="670"/>
        <end position="682"/>
    </location>
</feature>
<name>A0A0G4EGY8_VITBC</name>
<dbReference type="GO" id="GO:0005694">
    <property type="term" value="C:chromosome"/>
    <property type="evidence" value="ECO:0007669"/>
    <property type="project" value="UniProtKB-ARBA"/>
</dbReference>
<keyword evidence="4" id="KW-0067">ATP-binding</keyword>
<keyword evidence="1" id="KW-0547">Nucleotide-binding</keyword>
<feature type="region of interest" description="Disordered" evidence="5">
    <location>
        <begin position="231"/>
        <end position="263"/>
    </location>
</feature>
<dbReference type="GO" id="GO:0016787">
    <property type="term" value="F:hydrolase activity"/>
    <property type="evidence" value="ECO:0007669"/>
    <property type="project" value="UniProtKB-KW"/>
</dbReference>
<evidence type="ECO:0000259" key="6">
    <source>
        <dbReference type="SMART" id="SM00382"/>
    </source>
</evidence>
<dbReference type="VEuPathDB" id="CryptoDB:Vbra_11937"/>
<feature type="region of interest" description="Disordered" evidence="5">
    <location>
        <begin position="556"/>
        <end position="579"/>
    </location>
</feature>
<feature type="compositionally biased region" description="Gly residues" evidence="5">
    <location>
        <begin position="417"/>
        <end position="428"/>
    </location>
</feature>
<dbReference type="InterPro" id="IPR027417">
    <property type="entry name" value="P-loop_NTPase"/>
</dbReference>
<dbReference type="Gene3D" id="3.40.50.300">
    <property type="entry name" value="P-loop containing nucleotide triphosphate hydrolases"/>
    <property type="match status" value="2"/>
</dbReference>
<feature type="region of interest" description="Disordered" evidence="5">
    <location>
        <begin position="402"/>
        <end position="440"/>
    </location>
</feature>
<evidence type="ECO:0000256" key="2">
    <source>
        <dbReference type="ARBA" id="ARBA00022801"/>
    </source>
</evidence>
<dbReference type="GO" id="GO:0004386">
    <property type="term" value="F:helicase activity"/>
    <property type="evidence" value="ECO:0007669"/>
    <property type="project" value="UniProtKB-KW"/>
</dbReference>
<evidence type="ECO:0000256" key="1">
    <source>
        <dbReference type="ARBA" id="ARBA00022741"/>
    </source>
</evidence>
<accession>A0A0G4EGY8</accession>
<proteinExistence type="predicted"/>
<dbReference type="SUPFAM" id="SSF52540">
    <property type="entry name" value="P-loop containing nucleoside triphosphate hydrolases"/>
    <property type="match status" value="1"/>
</dbReference>
<organism evidence="7 8">
    <name type="scientific">Vitrella brassicaformis (strain CCMP3155)</name>
    <dbReference type="NCBI Taxonomy" id="1169540"/>
    <lineage>
        <taxon>Eukaryota</taxon>
        <taxon>Sar</taxon>
        <taxon>Alveolata</taxon>
        <taxon>Colpodellida</taxon>
        <taxon>Vitrellaceae</taxon>
        <taxon>Vitrella</taxon>
    </lineage>
</organism>
<feature type="region of interest" description="Disordered" evidence="5">
    <location>
        <begin position="668"/>
        <end position="740"/>
    </location>
</feature>
<dbReference type="EMBL" id="CDMY01000228">
    <property type="protein sequence ID" value="CEL95507.1"/>
    <property type="molecule type" value="Genomic_DNA"/>
</dbReference>
<dbReference type="InterPro" id="IPR047187">
    <property type="entry name" value="SF1_C_Upf1"/>
</dbReference>
<dbReference type="InterPro" id="IPR041679">
    <property type="entry name" value="DNA2/NAM7-like_C"/>
</dbReference>
<sequence>MSKKWEVVWRSLMHHLKLSEENVKVDAIHQPSHKRFLLNRVVRLPMHGDIQLAGVGEAPYTKESNAPPMNQIWPNSPLLPPMCTDSVPLPSFKTAWDRSVREVIRDALRKDVLRADALAPLPSELRKAVTELTSQQGGDHRMGVRQLVDGWYQAMDVDHPAARRTLIQHFPPPKWTRQRGMCVPIDVYRQCAVGPALRPHAAWDALDHLERNIDIEPQEDISETFMPTRPPGAASGAGGHRGVVREGSRELGTGKGRGDESGPGMEYYRRSLVTLERERASHIIDTYYALLSDPYEGHELVRSASFKQKREARFMVEADMSHVSRDDLCVLIPRDEDTSRFVSDVRHIHGDAFDYSAVHIAPPHPPAHATPNVRLTCLACEKPFDLPPSRLLQPEPLQCPSCGHSSRPTSGVHHGGEQVGQGEGGVSGGRKEKSRLRDAETRDVRDPYRFCKRDEAWVGQVVRIRQANKICLLQLKVHPILISAQDPTTTTTPSSDPHPLAGSVPVEPSYWVAWPSVIPRVFDRQLRALRRIALFGDEYCSESVRKLILSPSGNPVGPLQKAAGREPAGDGLGGAGAGAGAGGDEIQSCFPELSAGQRDAVRSALSSREPICLIRGPPGTGKTATAAAIVAMWATSDPTDCSPIYACAGTHAAVAQLKRHLLRWGIRPSNPRDHISSSHSRDTATASSADEAAENPEPDGDSVGGDGEEGEAISDGEGARGGESGGDSDGAGGECGGGGGRRQHAHVFVQTVYQASIFARRELPRVLIDESTQISEYAALIPLAQRCRKLLLIGDPAQLPPLSPLNKQVYGERHEPVTSLFDKLQKQGLRPVSLTVQHRMPPVICSFLSKHFYRGNLHTDSLLANNPPPLPSGFPWARSADDPSLPMPVLFIDTHGGGYLEELRDRSLMNPLESSVCAAVVRRLQQLGVPASEIGVITPYDSHKRLLKRAIHGMLDLLELEPHPHVLTVDGFQGSERDFIVFSAVRSNLQASLGFLKDERRMCVALSRCKRALIMVGDSKTLSSHPIWQEWVAYVDSLGCRVSYGTFMRQLHQAHHTHGQGSMSVCRSSVV</sequence>